<accession>A0AA37SR96</accession>
<evidence type="ECO:0000313" key="3">
    <source>
        <dbReference type="Proteomes" id="UP001156666"/>
    </source>
</evidence>
<keyword evidence="1" id="KW-1133">Transmembrane helix</keyword>
<protein>
    <recommendedName>
        <fullName evidence="4">Outer membrane protein beta-barrel domain-containing protein</fullName>
    </recommendedName>
</protein>
<reference evidence="2" key="1">
    <citation type="journal article" date="2014" name="Int. J. Syst. Evol. Microbiol.">
        <title>Complete genome sequence of Corynebacterium casei LMG S-19264T (=DSM 44701T), isolated from a smear-ripened cheese.</title>
        <authorList>
            <consortium name="US DOE Joint Genome Institute (JGI-PGF)"/>
            <person name="Walter F."/>
            <person name="Albersmeier A."/>
            <person name="Kalinowski J."/>
            <person name="Ruckert C."/>
        </authorList>
    </citation>
    <scope>NUCLEOTIDE SEQUENCE</scope>
    <source>
        <strain evidence="2">NBRC 108769</strain>
    </source>
</reference>
<feature type="transmembrane region" description="Helical" evidence="1">
    <location>
        <begin position="39"/>
        <end position="59"/>
    </location>
</feature>
<dbReference type="AlphaFoldDB" id="A0AA37SR96"/>
<name>A0AA37SR96_9BACT</name>
<keyword evidence="1" id="KW-0472">Membrane</keyword>
<sequence>MKEMDKILRSKLYNHESALPDDLWSKIETGIEKKKKKGFIWFLFGGIGLLGILSATIYFSGFMDSDQMSNVPLTLSPVYVVEQSIPAEPQQVEKLGIIDKEEKELSIPIIDGTKKIRKDLVHQQISKPSIPEIKKVLISAQENEQHKILVEREENLKIDIPKITVSLPALINNNERSFGDPVGCPTFSKRNRANLFIEAYYQPLFAYSQLSSNSPEVGEQYLKLRKDSESNLYSWSTGINVGWISDYNVGVKAGAEYEVINERFTYEDPAAIRNQTVITIDTIFNGDGTFDLTSDTSVVQISGAEIQKIHNYHRTLSIPIHALYQMNFNNLAVELSGGPIFNIYYKNRGKIVDPSNQAQWFTNGESGSYNVYKDRLSVGFSLSVSALYSINEHIQLFARPTFKYTPGTMSVSSSPFNQTYMNTGLSLGARYYFSGNPNY</sequence>
<keyword evidence="1" id="KW-0812">Transmembrane</keyword>
<gene>
    <name evidence="2" type="ORF">GCM10007940_09550</name>
</gene>
<evidence type="ECO:0000313" key="2">
    <source>
        <dbReference type="EMBL" id="GLR16340.1"/>
    </source>
</evidence>
<reference evidence="2" key="2">
    <citation type="submission" date="2023-01" db="EMBL/GenBank/DDBJ databases">
        <title>Draft genome sequence of Portibacter lacus strain NBRC 108769.</title>
        <authorList>
            <person name="Sun Q."/>
            <person name="Mori K."/>
        </authorList>
    </citation>
    <scope>NUCLEOTIDE SEQUENCE</scope>
    <source>
        <strain evidence="2">NBRC 108769</strain>
    </source>
</reference>
<proteinExistence type="predicted"/>
<evidence type="ECO:0008006" key="4">
    <source>
        <dbReference type="Google" id="ProtNLM"/>
    </source>
</evidence>
<organism evidence="2 3">
    <name type="scientific">Portibacter lacus</name>
    <dbReference type="NCBI Taxonomy" id="1099794"/>
    <lineage>
        <taxon>Bacteria</taxon>
        <taxon>Pseudomonadati</taxon>
        <taxon>Bacteroidota</taxon>
        <taxon>Saprospiria</taxon>
        <taxon>Saprospirales</taxon>
        <taxon>Haliscomenobacteraceae</taxon>
        <taxon>Portibacter</taxon>
    </lineage>
</organism>
<comment type="caution">
    <text evidence="2">The sequence shown here is derived from an EMBL/GenBank/DDBJ whole genome shotgun (WGS) entry which is preliminary data.</text>
</comment>
<dbReference type="EMBL" id="BSOH01000005">
    <property type="protein sequence ID" value="GLR16340.1"/>
    <property type="molecule type" value="Genomic_DNA"/>
</dbReference>
<dbReference type="RefSeq" id="WP_235293143.1">
    <property type="nucleotide sequence ID" value="NZ_BSOH01000005.1"/>
</dbReference>
<evidence type="ECO:0000256" key="1">
    <source>
        <dbReference type="SAM" id="Phobius"/>
    </source>
</evidence>
<keyword evidence="3" id="KW-1185">Reference proteome</keyword>
<dbReference type="Proteomes" id="UP001156666">
    <property type="component" value="Unassembled WGS sequence"/>
</dbReference>